<dbReference type="Proteomes" id="UP000199513">
    <property type="component" value="Unassembled WGS sequence"/>
</dbReference>
<organism evidence="2 3">
    <name type="scientific">Thermoflexibacter ruber</name>
    <dbReference type="NCBI Taxonomy" id="1003"/>
    <lineage>
        <taxon>Bacteria</taxon>
        <taxon>Pseudomonadati</taxon>
        <taxon>Bacteroidota</taxon>
        <taxon>Cytophagia</taxon>
        <taxon>Cytophagales</taxon>
        <taxon>Thermoflexibacteraceae</taxon>
        <taxon>Thermoflexibacter</taxon>
    </lineage>
</organism>
<gene>
    <name evidence="2" type="ORF">SAMN04488541_102352</name>
</gene>
<protein>
    <recommendedName>
        <fullName evidence="1">Peptidase S12 Pab87-related C-terminal domain-containing protein</fullName>
    </recommendedName>
</protein>
<evidence type="ECO:0000313" key="2">
    <source>
        <dbReference type="EMBL" id="SFF27949.1"/>
    </source>
</evidence>
<accession>A0A1I2HEB7</accession>
<dbReference type="AlphaFoldDB" id="A0A1I2HEB7"/>
<reference evidence="2 3" key="1">
    <citation type="submission" date="2016-10" db="EMBL/GenBank/DDBJ databases">
        <authorList>
            <person name="de Groot N.N."/>
        </authorList>
    </citation>
    <scope>NUCLEOTIDE SEQUENCE [LARGE SCALE GENOMIC DNA]</scope>
    <source>
        <strain>GEY</strain>
        <strain evidence="3">DSM 9560</strain>
    </source>
</reference>
<dbReference type="InterPro" id="IPR021860">
    <property type="entry name" value="Peptidase_S12_Pab87-rel_C"/>
</dbReference>
<dbReference type="EMBL" id="FONY01000023">
    <property type="protein sequence ID" value="SFF27949.1"/>
    <property type="molecule type" value="Genomic_DNA"/>
</dbReference>
<dbReference type="RefSeq" id="WP_221407680.1">
    <property type="nucleotide sequence ID" value="NZ_FONY01000023.1"/>
</dbReference>
<dbReference type="STRING" id="1003.SAMN04488541_102352"/>
<keyword evidence="3" id="KW-1185">Reference proteome</keyword>
<sequence length="87" mass="10109">MPVEQLQNYVGTYEIDKDFKLIIKLKNDQLFAEATGQNALPIFAESETLFFLKVVDAQLEFEKNDKNEIVKLFLLQNGNRIEAKRTE</sequence>
<evidence type="ECO:0000313" key="3">
    <source>
        <dbReference type="Proteomes" id="UP000199513"/>
    </source>
</evidence>
<dbReference type="Pfam" id="PF11954">
    <property type="entry name" value="DUF3471"/>
    <property type="match status" value="1"/>
</dbReference>
<proteinExistence type="predicted"/>
<evidence type="ECO:0000259" key="1">
    <source>
        <dbReference type="Pfam" id="PF11954"/>
    </source>
</evidence>
<feature type="domain" description="Peptidase S12 Pab87-related C-terminal" evidence="1">
    <location>
        <begin position="2"/>
        <end position="75"/>
    </location>
</feature>
<name>A0A1I2HEB7_9BACT</name>